<evidence type="ECO:0000313" key="3">
    <source>
        <dbReference type="Proteomes" id="UP000034112"/>
    </source>
</evidence>
<comment type="caution">
    <text evidence="2">The sequence shown here is derived from an EMBL/GenBank/DDBJ whole genome shotgun (WGS) entry which is preliminary data.</text>
</comment>
<feature type="compositionally biased region" description="Polar residues" evidence="1">
    <location>
        <begin position="76"/>
        <end position="87"/>
    </location>
</feature>
<dbReference type="OMA" id="WMEIPLP"/>
<reference evidence="3" key="1">
    <citation type="journal article" date="2015" name="Genome Announc.">
        <title>Draft whole-genome sequence of the biocontrol agent Trichoderma harzianum T6776.</title>
        <authorList>
            <person name="Baroncelli R."/>
            <person name="Piaggeschi G."/>
            <person name="Fiorini L."/>
            <person name="Bertolini E."/>
            <person name="Zapparata A."/>
            <person name="Pe M.E."/>
            <person name="Sarrocco S."/>
            <person name="Vannacci G."/>
        </authorList>
    </citation>
    <scope>NUCLEOTIDE SEQUENCE [LARGE SCALE GENOMIC DNA]</scope>
    <source>
        <strain evidence="3">T6776</strain>
    </source>
</reference>
<dbReference type="EMBL" id="JOKZ01000103">
    <property type="protein sequence ID" value="KKP03644.1"/>
    <property type="molecule type" value="Genomic_DNA"/>
</dbReference>
<feature type="compositionally biased region" description="Pro residues" evidence="1">
    <location>
        <begin position="221"/>
        <end position="235"/>
    </location>
</feature>
<dbReference type="AlphaFoldDB" id="A0A0G0AF24"/>
<dbReference type="OrthoDB" id="5371646at2759"/>
<dbReference type="Proteomes" id="UP000034112">
    <property type="component" value="Unassembled WGS sequence"/>
</dbReference>
<gene>
    <name evidence="2" type="ORF">THAR02_04274</name>
</gene>
<organism evidence="2 3">
    <name type="scientific">Trichoderma harzianum</name>
    <name type="common">Hypocrea lixii</name>
    <dbReference type="NCBI Taxonomy" id="5544"/>
    <lineage>
        <taxon>Eukaryota</taxon>
        <taxon>Fungi</taxon>
        <taxon>Dikarya</taxon>
        <taxon>Ascomycota</taxon>
        <taxon>Pezizomycotina</taxon>
        <taxon>Sordariomycetes</taxon>
        <taxon>Hypocreomycetidae</taxon>
        <taxon>Hypocreales</taxon>
        <taxon>Hypocreaceae</taxon>
        <taxon>Trichoderma</taxon>
    </lineage>
</organism>
<name>A0A0G0AF24_TRIHA</name>
<evidence type="ECO:0000256" key="1">
    <source>
        <dbReference type="SAM" id="MobiDB-lite"/>
    </source>
</evidence>
<protein>
    <submittedName>
        <fullName evidence="2">Uncharacterized protein</fullName>
    </submittedName>
</protein>
<sequence>MAASFSMDEKRFVLAEMIKCSTVDIERLARFVESHVLDPKWMTMQIPTGRNLEQCMQVANLLSTAPGHRSSMSQNDHLISNGMNQPRQIAPRTSPGGQTPGAMPTSPGNMSPWQLADGVEDRRPVQYEAPSTQVPKKRGRPSRIDRKTAAPARLATIAPKPAQLTPGPNTPRTILPAAQRQDDAQNSQLPPSVHTLPPLDSPPGRKKRRTAMGAVSVSTSPPAPPPGPYLPPVTTPPSSLDYGHRPRASSETDSTGVRESGPIQPTRPVPLEPEPRQSPFMPVGSAAPPSQIKA</sequence>
<feature type="region of interest" description="Disordered" evidence="1">
    <location>
        <begin position="76"/>
        <end position="294"/>
    </location>
</feature>
<evidence type="ECO:0000313" key="2">
    <source>
        <dbReference type="EMBL" id="KKP03644.1"/>
    </source>
</evidence>
<proteinExistence type="predicted"/>
<accession>A0A0G0AF24</accession>